<dbReference type="RefSeq" id="XP_041192530.1">
    <property type="nucleotide sequence ID" value="XM_041342194.1"/>
</dbReference>
<dbReference type="Proteomes" id="UP000807769">
    <property type="component" value="Unassembled WGS sequence"/>
</dbReference>
<organism evidence="1 2">
    <name type="scientific">Suillus subaureus</name>
    <dbReference type="NCBI Taxonomy" id="48587"/>
    <lineage>
        <taxon>Eukaryota</taxon>
        <taxon>Fungi</taxon>
        <taxon>Dikarya</taxon>
        <taxon>Basidiomycota</taxon>
        <taxon>Agaricomycotina</taxon>
        <taxon>Agaricomycetes</taxon>
        <taxon>Agaricomycetidae</taxon>
        <taxon>Boletales</taxon>
        <taxon>Suillineae</taxon>
        <taxon>Suillaceae</taxon>
        <taxon>Suillus</taxon>
    </lineage>
</organism>
<protein>
    <submittedName>
        <fullName evidence="1">Uncharacterized protein</fullName>
    </submittedName>
</protein>
<dbReference type="EMBL" id="JABBWG010000018">
    <property type="protein sequence ID" value="KAG1815599.1"/>
    <property type="molecule type" value="Genomic_DNA"/>
</dbReference>
<dbReference type="GeneID" id="64636210"/>
<evidence type="ECO:0000313" key="1">
    <source>
        <dbReference type="EMBL" id="KAG1815599.1"/>
    </source>
</evidence>
<accession>A0A9P7EAU7</accession>
<reference evidence="1" key="1">
    <citation type="journal article" date="2020" name="New Phytol.">
        <title>Comparative genomics reveals dynamic genome evolution in host specialist ectomycorrhizal fungi.</title>
        <authorList>
            <person name="Lofgren L.A."/>
            <person name="Nguyen N.H."/>
            <person name="Vilgalys R."/>
            <person name="Ruytinx J."/>
            <person name="Liao H.L."/>
            <person name="Branco S."/>
            <person name="Kuo A."/>
            <person name="LaButti K."/>
            <person name="Lipzen A."/>
            <person name="Andreopoulos W."/>
            <person name="Pangilinan J."/>
            <person name="Riley R."/>
            <person name="Hundley H."/>
            <person name="Na H."/>
            <person name="Barry K."/>
            <person name="Grigoriev I.V."/>
            <person name="Stajich J.E."/>
            <person name="Kennedy P.G."/>
        </authorList>
    </citation>
    <scope>NUCLEOTIDE SEQUENCE</scope>
    <source>
        <strain evidence="1">MN1</strain>
    </source>
</reference>
<name>A0A9P7EAU7_9AGAM</name>
<proteinExistence type="predicted"/>
<evidence type="ECO:0000313" key="2">
    <source>
        <dbReference type="Proteomes" id="UP000807769"/>
    </source>
</evidence>
<sequence>MNLPHNRKLREWSSWWMSSIHAVRELVAATSRMHEKLQLITSMNRTPKDVDDCIRCASANGKTDTKSNFILPRIYTVIHQHVNDMSLPILDSSQRCIRCSIALRTKLSLTSPPLTRVYRCLHTARLQTRLAPFSAQCSGEAITQRLLQRRICDSRQQSWLAAASSYGDYIGYDW</sequence>
<gene>
    <name evidence="1" type="ORF">BJ212DRAFT_1577426</name>
</gene>
<keyword evidence="2" id="KW-1185">Reference proteome</keyword>
<comment type="caution">
    <text evidence="1">The sequence shown here is derived from an EMBL/GenBank/DDBJ whole genome shotgun (WGS) entry which is preliminary data.</text>
</comment>
<dbReference type="AlphaFoldDB" id="A0A9P7EAU7"/>